<feature type="transmembrane region" description="Helical" evidence="6">
    <location>
        <begin position="45"/>
        <end position="65"/>
    </location>
</feature>
<feature type="region of interest" description="Disordered" evidence="5">
    <location>
        <begin position="395"/>
        <end position="449"/>
    </location>
</feature>
<dbReference type="GO" id="GO:0016020">
    <property type="term" value="C:membrane"/>
    <property type="evidence" value="ECO:0007669"/>
    <property type="project" value="UniProtKB-SubCell"/>
</dbReference>
<keyword evidence="4 6" id="KW-0472">Membrane</keyword>
<accession>A0A1X2I8S7</accession>
<protein>
    <submittedName>
        <fullName evidence="7">Organic solute transporter Ostalpha-domain-containing protein</fullName>
    </submittedName>
</protein>
<keyword evidence="2 6" id="KW-0812">Transmembrane</keyword>
<dbReference type="InterPro" id="IPR005178">
    <property type="entry name" value="Ostalpha/TMEM184C"/>
</dbReference>
<evidence type="ECO:0000256" key="6">
    <source>
        <dbReference type="SAM" id="Phobius"/>
    </source>
</evidence>
<comment type="caution">
    <text evidence="7">The sequence shown here is derived from an EMBL/GenBank/DDBJ whole genome shotgun (WGS) entry which is preliminary data.</text>
</comment>
<dbReference type="Pfam" id="PF03619">
    <property type="entry name" value="Solute_trans_a"/>
    <property type="match status" value="1"/>
</dbReference>
<feature type="transmembrane region" description="Helical" evidence="6">
    <location>
        <begin position="168"/>
        <end position="190"/>
    </location>
</feature>
<organism evidence="7 8">
    <name type="scientific">Absidia repens</name>
    <dbReference type="NCBI Taxonomy" id="90262"/>
    <lineage>
        <taxon>Eukaryota</taxon>
        <taxon>Fungi</taxon>
        <taxon>Fungi incertae sedis</taxon>
        <taxon>Mucoromycota</taxon>
        <taxon>Mucoromycotina</taxon>
        <taxon>Mucoromycetes</taxon>
        <taxon>Mucorales</taxon>
        <taxon>Cunninghamellaceae</taxon>
        <taxon>Absidia</taxon>
    </lineage>
</organism>
<dbReference type="STRING" id="90262.A0A1X2I8S7"/>
<reference evidence="7 8" key="1">
    <citation type="submission" date="2016-07" db="EMBL/GenBank/DDBJ databases">
        <title>Pervasive Adenine N6-methylation of Active Genes in Fungi.</title>
        <authorList>
            <consortium name="DOE Joint Genome Institute"/>
            <person name="Mondo S.J."/>
            <person name="Dannebaum R.O."/>
            <person name="Kuo R.C."/>
            <person name="Labutti K."/>
            <person name="Haridas S."/>
            <person name="Kuo A."/>
            <person name="Salamov A."/>
            <person name="Ahrendt S.R."/>
            <person name="Lipzen A."/>
            <person name="Sullivan W."/>
            <person name="Andreopoulos W.B."/>
            <person name="Clum A."/>
            <person name="Lindquist E."/>
            <person name="Daum C."/>
            <person name="Ramamoorthy G.K."/>
            <person name="Gryganskyi A."/>
            <person name="Culley D."/>
            <person name="Magnuson J.K."/>
            <person name="James T.Y."/>
            <person name="O'Malley M.A."/>
            <person name="Stajich J.E."/>
            <person name="Spatafora J.W."/>
            <person name="Visel A."/>
            <person name="Grigoriev I.V."/>
        </authorList>
    </citation>
    <scope>NUCLEOTIDE SEQUENCE [LARGE SCALE GENOMIC DNA]</scope>
    <source>
        <strain evidence="7 8">NRRL 1336</strain>
    </source>
</reference>
<proteinExistence type="predicted"/>
<keyword evidence="3 6" id="KW-1133">Transmembrane helix</keyword>
<dbReference type="SMART" id="SM01417">
    <property type="entry name" value="Solute_trans_a"/>
    <property type="match status" value="1"/>
</dbReference>
<feature type="transmembrane region" description="Helical" evidence="6">
    <location>
        <begin position="253"/>
        <end position="274"/>
    </location>
</feature>
<dbReference type="PANTHER" id="PTHR23423">
    <property type="entry name" value="ORGANIC SOLUTE TRANSPORTER-RELATED"/>
    <property type="match status" value="1"/>
</dbReference>
<dbReference type="Proteomes" id="UP000193560">
    <property type="component" value="Unassembled WGS sequence"/>
</dbReference>
<evidence type="ECO:0000256" key="1">
    <source>
        <dbReference type="ARBA" id="ARBA00004141"/>
    </source>
</evidence>
<dbReference type="OrthoDB" id="5348404at2759"/>
<feature type="compositionally biased region" description="Low complexity" evidence="5">
    <location>
        <begin position="405"/>
        <end position="415"/>
    </location>
</feature>
<evidence type="ECO:0000256" key="3">
    <source>
        <dbReference type="ARBA" id="ARBA00022989"/>
    </source>
</evidence>
<feature type="transmembrane region" description="Helical" evidence="6">
    <location>
        <begin position="85"/>
        <end position="103"/>
    </location>
</feature>
<feature type="transmembrane region" description="Helical" evidence="6">
    <location>
        <begin position="210"/>
        <end position="232"/>
    </location>
</feature>
<dbReference type="EMBL" id="MCGE01000020">
    <property type="protein sequence ID" value="ORZ11867.1"/>
    <property type="molecule type" value="Genomic_DNA"/>
</dbReference>
<feature type="transmembrane region" description="Helical" evidence="6">
    <location>
        <begin position="109"/>
        <end position="133"/>
    </location>
</feature>
<name>A0A1X2I8S7_9FUNG</name>
<evidence type="ECO:0000256" key="4">
    <source>
        <dbReference type="ARBA" id="ARBA00023136"/>
    </source>
</evidence>
<feature type="transmembrane region" description="Helical" evidence="6">
    <location>
        <begin position="294"/>
        <end position="318"/>
    </location>
</feature>
<gene>
    <name evidence="7" type="ORF">BCR42DRAFT_420782</name>
</gene>
<keyword evidence="8" id="KW-1185">Reference proteome</keyword>
<evidence type="ECO:0000313" key="8">
    <source>
        <dbReference type="Proteomes" id="UP000193560"/>
    </source>
</evidence>
<comment type="subcellular location">
    <subcellularLocation>
        <location evidence="1">Membrane</location>
        <topology evidence="1">Multi-pass membrane protein</topology>
    </subcellularLocation>
</comment>
<evidence type="ECO:0000256" key="5">
    <source>
        <dbReference type="SAM" id="MobiDB-lite"/>
    </source>
</evidence>
<evidence type="ECO:0000313" key="7">
    <source>
        <dbReference type="EMBL" id="ORZ11867.1"/>
    </source>
</evidence>
<evidence type="ECO:0000256" key="2">
    <source>
        <dbReference type="ARBA" id="ARBA00022692"/>
    </source>
</evidence>
<dbReference type="AlphaFoldDB" id="A0A1X2I8S7"/>
<sequence length="449" mass="50950">MDSGNSTAAEESCPSTGGFRETGPFGLPGFNFVDVWQHPTYNWHIVGWLVCLLFLLITWVVAIYLVIRHLRNYYDPEIQRHKLRILLYPPVYATLAWASYLRSDYKVTILFFATLFESFAVYSVFSCLQAYLAPYREEAQGRKEALSTKVFFVFKVNLKSKWGMHYRIITDILVYQFPIWAIIDALVSVITQAKGYYCGSSFSFHGAHVYLVIINFTSLSIILTALFTYLAVYHDQWKDGGIPSHGMFWCVKGPIMAIFYFGEILLSGLSYAGIIKGTDGTHSADNLPWTAEEVQSGIYVIIVCVTMCIATLLMMRFFNVDQRMAKTTADDDEGNYQPLNGQLSPHKLSAWMAFVDAYLVYIPEFFRNVLCCGVDSYRLAKKRIEIRGRKKRGVGLSDAGEHMLSSTTSQQQQGTNPMPTKESESSYPMSSPYPPTANHYPPHQQPSPY</sequence>